<protein>
    <submittedName>
        <fullName evidence="3">Uncharacterized protein</fullName>
    </submittedName>
</protein>
<feature type="region of interest" description="Disordered" evidence="1">
    <location>
        <begin position="56"/>
        <end position="86"/>
    </location>
</feature>
<comment type="caution">
    <text evidence="3">The sequence shown here is derived from an EMBL/GenBank/DDBJ whole genome shotgun (WGS) entry which is preliminary data.</text>
</comment>
<name>A0A1G2HPJ6_9BACT</name>
<dbReference type="EMBL" id="MHOM01000022">
    <property type="protein sequence ID" value="OGZ64462.1"/>
    <property type="molecule type" value="Genomic_DNA"/>
</dbReference>
<gene>
    <name evidence="3" type="ORF">A2812_03270</name>
</gene>
<feature type="transmembrane region" description="Helical" evidence="2">
    <location>
        <begin position="6"/>
        <end position="28"/>
    </location>
</feature>
<keyword evidence="2" id="KW-1133">Transmembrane helix</keyword>
<dbReference type="Proteomes" id="UP000177190">
    <property type="component" value="Unassembled WGS sequence"/>
</dbReference>
<reference evidence="3 4" key="1">
    <citation type="journal article" date="2016" name="Nat. Commun.">
        <title>Thousands of microbial genomes shed light on interconnected biogeochemical processes in an aquifer system.</title>
        <authorList>
            <person name="Anantharaman K."/>
            <person name="Brown C.T."/>
            <person name="Hug L.A."/>
            <person name="Sharon I."/>
            <person name="Castelle C.J."/>
            <person name="Probst A.J."/>
            <person name="Thomas B.C."/>
            <person name="Singh A."/>
            <person name="Wilkins M.J."/>
            <person name="Karaoz U."/>
            <person name="Brodie E.L."/>
            <person name="Williams K.H."/>
            <person name="Hubbard S.S."/>
            <person name="Banfield J.F."/>
        </authorList>
    </citation>
    <scope>NUCLEOTIDE SEQUENCE [LARGE SCALE GENOMIC DNA]</scope>
</reference>
<organism evidence="3 4">
    <name type="scientific">Candidatus Staskawiczbacteria bacterium RIFCSPHIGHO2_01_FULL_36_16</name>
    <dbReference type="NCBI Taxonomy" id="1802200"/>
    <lineage>
        <taxon>Bacteria</taxon>
        <taxon>Candidatus Staskawicziibacteriota</taxon>
    </lineage>
</organism>
<dbReference type="AlphaFoldDB" id="A0A1G2HPJ6"/>
<evidence type="ECO:0000313" key="4">
    <source>
        <dbReference type="Proteomes" id="UP000177190"/>
    </source>
</evidence>
<evidence type="ECO:0000256" key="2">
    <source>
        <dbReference type="SAM" id="Phobius"/>
    </source>
</evidence>
<evidence type="ECO:0000313" key="3">
    <source>
        <dbReference type="EMBL" id="OGZ64462.1"/>
    </source>
</evidence>
<accession>A0A1G2HPJ6</accession>
<keyword evidence="2" id="KW-0812">Transmembrane</keyword>
<sequence>MDKKIIIIISAVAVVLLIALILGGYFYWINFKKSKTNNFSAAEDITNSATKGVLPSLGTNPLESKPDINPAEAANPIKDIKINPFE</sequence>
<proteinExistence type="predicted"/>
<evidence type="ECO:0000256" key="1">
    <source>
        <dbReference type="SAM" id="MobiDB-lite"/>
    </source>
</evidence>
<keyword evidence="2" id="KW-0472">Membrane</keyword>